<dbReference type="KEGG" id="aue:C5O00_14415"/>
<dbReference type="RefSeq" id="WP_105217524.1">
    <property type="nucleotide sequence ID" value="NZ_CP027062.1"/>
</dbReference>
<keyword evidence="4" id="KW-1185">Reference proteome</keyword>
<dbReference type="InterPro" id="IPR016047">
    <property type="entry name" value="M23ase_b-sheet_dom"/>
</dbReference>
<dbReference type="AlphaFoldDB" id="A0A2S0I064"/>
<accession>A0A2S0I064</accession>
<reference evidence="3 4" key="1">
    <citation type="submission" date="2018-02" db="EMBL/GenBank/DDBJ databases">
        <title>Genomic analysis of the strain RR4-38 isolated from a seawater recirculating aquaculture system.</title>
        <authorList>
            <person name="Kim Y.-S."/>
            <person name="Jang Y.H."/>
            <person name="Kim K.-H."/>
        </authorList>
    </citation>
    <scope>NUCLEOTIDE SEQUENCE [LARGE SCALE GENOMIC DNA]</scope>
    <source>
        <strain evidence="3 4">RR4-38</strain>
    </source>
</reference>
<name>A0A2S0I064_9FLAO</name>
<dbReference type="Pfam" id="PF01551">
    <property type="entry name" value="Peptidase_M23"/>
    <property type="match status" value="1"/>
</dbReference>
<dbReference type="PANTHER" id="PTHR21666">
    <property type="entry name" value="PEPTIDASE-RELATED"/>
    <property type="match status" value="1"/>
</dbReference>
<protein>
    <submittedName>
        <fullName evidence="3">M23 family peptidase</fullName>
    </submittedName>
</protein>
<feature type="domain" description="M23ase beta-sheet core" evidence="2">
    <location>
        <begin position="85"/>
        <end position="176"/>
    </location>
</feature>
<sequence>MRYLLIVILIVGLLENCSGKDDDPEIYNNQLPVNPPSNIGCPGTVYPPWRSSSYVLPYPVGETYQVHLSHCSGSFHSKGRPDQFAVDFGMDIGSLITASRDGTVVHVVENGIDGEFPNNLVVVRHSDHTYAQYMHLTQYGAIPEVGEYVQQGDSIGFSGATGLAGYPHLHFVVTRDQWEYPYESVPHNFKNTTANPRGPESRKPYTAKPY</sequence>
<organism evidence="3 4">
    <name type="scientific">Pukyongia salina</name>
    <dbReference type="NCBI Taxonomy" id="2094025"/>
    <lineage>
        <taxon>Bacteria</taxon>
        <taxon>Pseudomonadati</taxon>
        <taxon>Bacteroidota</taxon>
        <taxon>Flavobacteriia</taxon>
        <taxon>Flavobacteriales</taxon>
        <taxon>Flavobacteriaceae</taxon>
        <taxon>Pukyongia</taxon>
    </lineage>
</organism>
<feature type="region of interest" description="Disordered" evidence="1">
    <location>
        <begin position="189"/>
        <end position="210"/>
    </location>
</feature>
<dbReference type="Gene3D" id="2.70.70.10">
    <property type="entry name" value="Glucose Permease (Domain IIA)"/>
    <property type="match status" value="1"/>
</dbReference>
<dbReference type="SUPFAM" id="SSF51261">
    <property type="entry name" value="Duplicated hybrid motif"/>
    <property type="match status" value="1"/>
</dbReference>
<dbReference type="PANTHER" id="PTHR21666:SF270">
    <property type="entry name" value="MUREIN HYDROLASE ACTIVATOR ENVC"/>
    <property type="match status" value="1"/>
</dbReference>
<dbReference type="InterPro" id="IPR050570">
    <property type="entry name" value="Cell_wall_metabolism_enzyme"/>
</dbReference>
<evidence type="ECO:0000256" key="1">
    <source>
        <dbReference type="SAM" id="MobiDB-lite"/>
    </source>
</evidence>
<proteinExistence type="predicted"/>
<evidence type="ECO:0000313" key="4">
    <source>
        <dbReference type="Proteomes" id="UP000238442"/>
    </source>
</evidence>
<dbReference type="OrthoDB" id="9810477at2"/>
<dbReference type="InterPro" id="IPR011055">
    <property type="entry name" value="Dup_hybrid_motif"/>
</dbReference>
<gene>
    <name evidence="3" type="ORF">C5O00_14415</name>
</gene>
<dbReference type="Proteomes" id="UP000238442">
    <property type="component" value="Chromosome"/>
</dbReference>
<dbReference type="GO" id="GO:0004222">
    <property type="term" value="F:metalloendopeptidase activity"/>
    <property type="evidence" value="ECO:0007669"/>
    <property type="project" value="TreeGrafter"/>
</dbReference>
<evidence type="ECO:0000313" key="3">
    <source>
        <dbReference type="EMBL" id="AVI52285.1"/>
    </source>
</evidence>
<dbReference type="CDD" id="cd12797">
    <property type="entry name" value="M23_peptidase"/>
    <property type="match status" value="1"/>
</dbReference>
<evidence type="ECO:0000259" key="2">
    <source>
        <dbReference type="Pfam" id="PF01551"/>
    </source>
</evidence>
<dbReference type="EMBL" id="CP027062">
    <property type="protein sequence ID" value="AVI52285.1"/>
    <property type="molecule type" value="Genomic_DNA"/>
</dbReference>